<name>A0ABQ5BSS0_9ASTR</name>
<dbReference type="SMART" id="SM00487">
    <property type="entry name" value="DEXDc"/>
    <property type="match status" value="1"/>
</dbReference>
<reference evidence="5" key="1">
    <citation type="journal article" date="2022" name="Int. J. Mol. Sci.">
        <title>Draft Genome of Tanacetum Coccineum: Genomic Comparison of Closely Related Tanacetum-Family Plants.</title>
        <authorList>
            <person name="Yamashiro T."/>
            <person name="Shiraishi A."/>
            <person name="Nakayama K."/>
            <person name="Satake H."/>
        </authorList>
    </citation>
    <scope>NUCLEOTIDE SEQUENCE</scope>
</reference>
<dbReference type="SUPFAM" id="SSF52540">
    <property type="entry name" value="P-loop containing nucleoside triphosphate hydrolases"/>
    <property type="match status" value="1"/>
</dbReference>
<sequence length="208" mass="23100">MSSPAERWEANTDFSPKIQASSPRTEAEFTYLQIEEGIVQAVHDYQVLLVIGETGSGKTTQGMQYLVEAGYTTRGEIACTQPSRVAAMSLAKRVAEEFGCHLGEEDGYAIRFEDCTGPETVIKYMTDGMLLRDILIDENLYQYSSQHFSISGRTFPVEIYYTKHPEIDYFEAALITDPGFGKQNVHNLKLGLESLVITPISQAKSGPP</sequence>
<keyword evidence="5" id="KW-0347">Helicase</keyword>
<feature type="compositionally biased region" description="Basic and acidic residues" evidence="3">
    <location>
        <begin position="1"/>
        <end position="10"/>
    </location>
</feature>
<proteinExistence type="predicted"/>
<evidence type="ECO:0000256" key="3">
    <source>
        <dbReference type="SAM" id="MobiDB-lite"/>
    </source>
</evidence>
<comment type="caution">
    <text evidence="5">The sequence shown here is derived from an EMBL/GenBank/DDBJ whole genome shotgun (WGS) entry which is preliminary data.</text>
</comment>
<dbReference type="EC" id="3.6.4.13" evidence="1"/>
<keyword evidence="5" id="KW-0378">Hydrolase</keyword>
<dbReference type="PROSITE" id="PS51192">
    <property type="entry name" value="HELICASE_ATP_BIND_1"/>
    <property type="match status" value="1"/>
</dbReference>
<comment type="catalytic activity">
    <reaction evidence="2">
        <text>ATP + H2O = ADP + phosphate + H(+)</text>
        <dbReference type="Rhea" id="RHEA:13065"/>
        <dbReference type="ChEBI" id="CHEBI:15377"/>
        <dbReference type="ChEBI" id="CHEBI:15378"/>
        <dbReference type="ChEBI" id="CHEBI:30616"/>
        <dbReference type="ChEBI" id="CHEBI:43474"/>
        <dbReference type="ChEBI" id="CHEBI:456216"/>
        <dbReference type="EC" id="3.6.4.13"/>
    </reaction>
</comment>
<dbReference type="Gene3D" id="3.40.50.300">
    <property type="entry name" value="P-loop containing nucleotide triphosphate hydrolases"/>
    <property type="match status" value="1"/>
</dbReference>
<gene>
    <name evidence="5" type="ORF">Tco_0876622</name>
</gene>
<evidence type="ECO:0000256" key="1">
    <source>
        <dbReference type="ARBA" id="ARBA00012552"/>
    </source>
</evidence>
<dbReference type="Proteomes" id="UP001151760">
    <property type="component" value="Unassembled WGS sequence"/>
</dbReference>
<feature type="compositionally biased region" description="Polar residues" evidence="3">
    <location>
        <begin position="12"/>
        <end position="21"/>
    </location>
</feature>
<evidence type="ECO:0000313" key="6">
    <source>
        <dbReference type="Proteomes" id="UP001151760"/>
    </source>
</evidence>
<feature type="region of interest" description="Disordered" evidence="3">
    <location>
        <begin position="1"/>
        <end position="21"/>
    </location>
</feature>
<evidence type="ECO:0000259" key="4">
    <source>
        <dbReference type="PROSITE" id="PS51192"/>
    </source>
</evidence>
<dbReference type="InterPro" id="IPR014001">
    <property type="entry name" value="Helicase_ATP-bd"/>
</dbReference>
<keyword evidence="5" id="KW-0547">Nucleotide-binding</keyword>
<evidence type="ECO:0000313" key="5">
    <source>
        <dbReference type="EMBL" id="GJT17916.1"/>
    </source>
</evidence>
<accession>A0ABQ5BSS0</accession>
<keyword evidence="5" id="KW-0067">ATP-binding</keyword>
<dbReference type="PANTHER" id="PTHR18934">
    <property type="entry name" value="ATP-DEPENDENT RNA HELICASE"/>
    <property type="match status" value="1"/>
</dbReference>
<dbReference type="PANTHER" id="PTHR18934:SF85">
    <property type="entry name" value="ATP-DEPENDENT RNA HELICASE DHX8"/>
    <property type="match status" value="1"/>
</dbReference>
<keyword evidence="6" id="KW-1185">Reference proteome</keyword>
<dbReference type="EMBL" id="BQNB010013598">
    <property type="protein sequence ID" value="GJT17916.1"/>
    <property type="molecule type" value="Genomic_DNA"/>
</dbReference>
<dbReference type="GO" id="GO:0004386">
    <property type="term" value="F:helicase activity"/>
    <property type="evidence" value="ECO:0007669"/>
    <property type="project" value="UniProtKB-KW"/>
</dbReference>
<reference evidence="5" key="2">
    <citation type="submission" date="2022-01" db="EMBL/GenBank/DDBJ databases">
        <authorList>
            <person name="Yamashiro T."/>
            <person name="Shiraishi A."/>
            <person name="Satake H."/>
            <person name="Nakayama K."/>
        </authorList>
    </citation>
    <scope>NUCLEOTIDE SEQUENCE</scope>
</reference>
<evidence type="ECO:0000256" key="2">
    <source>
        <dbReference type="ARBA" id="ARBA00047984"/>
    </source>
</evidence>
<organism evidence="5 6">
    <name type="scientific">Tanacetum coccineum</name>
    <dbReference type="NCBI Taxonomy" id="301880"/>
    <lineage>
        <taxon>Eukaryota</taxon>
        <taxon>Viridiplantae</taxon>
        <taxon>Streptophyta</taxon>
        <taxon>Embryophyta</taxon>
        <taxon>Tracheophyta</taxon>
        <taxon>Spermatophyta</taxon>
        <taxon>Magnoliopsida</taxon>
        <taxon>eudicotyledons</taxon>
        <taxon>Gunneridae</taxon>
        <taxon>Pentapetalae</taxon>
        <taxon>asterids</taxon>
        <taxon>campanulids</taxon>
        <taxon>Asterales</taxon>
        <taxon>Asteraceae</taxon>
        <taxon>Asteroideae</taxon>
        <taxon>Anthemideae</taxon>
        <taxon>Anthemidinae</taxon>
        <taxon>Tanacetum</taxon>
    </lineage>
</organism>
<feature type="domain" description="Helicase ATP-binding" evidence="4">
    <location>
        <begin position="39"/>
        <end position="144"/>
    </location>
</feature>
<protein>
    <recommendedName>
        <fullName evidence="1">RNA helicase</fullName>
        <ecNumber evidence="1">3.6.4.13</ecNumber>
    </recommendedName>
</protein>
<dbReference type="InterPro" id="IPR027417">
    <property type="entry name" value="P-loop_NTPase"/>
</dbReference>